<organism evidence="3 4">
    <name type="scientific">Romanomermis culicivorax</name>
    <name type="common">Nematode worm</name>
    <dbReference type="NCBI Taxonomy" id="13658"/>
    <lineage>
        <taxon>Eukaryota</taxon>
        <taxon>Metazoa</taxon>
        <taxon>Ecdysozoa</taxon>
        <taxon>Nematoda</taxon>
        <taxon>Enoplea</taxon>
        <taxon>Dorylaimia</taxon>
        <taxon>Mermithida</taxon>
        <taxon>Mermithoidea</taxon>
        <taxon>Mermithidae</taxon>
        <taxon>Romanomermis</taxon>
    </lineage>
</organism>
<dbReference type="AlphaFoldDB" id="A0A915JIP3"/>
<sequence length="200" mass="21696">MPDASGTRSRRDQHTILTTKLTADDNTSSSVLDDAPKGKAVASGDDNQPVEDKSEAAAGVQGKNGDRSFSSTTLIIVAVIIIIILLIIILFVVFRRRQQRQEPQPAAGAGENGKPKGDKKGPKVEESPMMKQEPAWSDEKHKSEPQLSPKSASAEEHPKKSTFDGGTTPNHKAADDAEEMSLYKQFRAQMDTSPISSEQR</sequence>
<keyword evidence="2" id="KW-1133">Transmembrane helix</keyword>
<feature type="compositionally biased region" description="Basic and acidic residues" evidence="1">
    <location>
        <begin position="153"/>
        <end position="162"/>
    </location>
</feature>
<keyword evidence="3" id="KW-1185">Reference proteome</keyword>
<proteinExistence type="predicted"/>
<keyword evidence="2" id="KW-0472">Membrane</keyword>
<feature type="region of interest" description="Disordered" evidence="1">
    <location>
        <begin position="1"/>
        <end position="65"/>
    </location>
</feature>
<evidence type="ECO:0000256" key="2">
    <source>
        <dbReference type="SAM" id="Phobius"/>
    </source>
</evidence>
<reference evidence="4" key="1">
    <citation type="submission" date="2022-11" db="UniProtKB">
        <authorList>
            <consortium name="WormBaseParasite"/>
        </authorList>
    </citation>
    <scope>IDENTIFICATION</scope>
</reference>
<dbReference type="WBParaSite" id="nRc.2.0.1.t26024-RA">
    <property type="protein sequence ID" value="nRc.2.0.1.t26024-RA"/>
    <property type="gene ID" value="nRc.2.0.1.g26024"/>
</dbReference>
<evidence type="ECO:0000313" key="3">
    <source>
        <dbReference type="Proteomes" id="UP000887565"/>
    </source>
</evidence>
<keyword evidence="2" id="KW-0812">Transmembrane</keyword>
<feature type="compositionally biased region" description="Basic and acidic residues" evidence="1">
    <location>
        <begin position="113"/>
        <end position="128"/>
    </location>
</feature>
<feature type="compositionally biased region" description="Polar residues" evidence="1">
    <location>
        <begin position="15"/>
        <end position="31"/>
    </location>
</feature>
<feature type="region of interest" description="Disordered" evidence="1">
    <location>
        <begin position="101"/>
        <end position="200"/>
    </location>
</feature>
<dbReference type="Proteomes" id="UP000887565">
    <property type="component" value="Unplaced"/>
</dbReference>
<accession>A0A915JIP3</accession>
<protein>
    <submittedName>
        <fullName evidence="4">Uncharacterized protein</fullName>
    </submittedName>
</protein>
<name>A0A915JIP3_ROMCU</name>
<evidence type="ECO:0000313" key="4">
    <source>
        <dbReference type="WBParaSite" id="nRc.2.0.1.t26024-RA"/>
    </source>
</evidence>
<feature type="compositionally biased region" description="Polar residues" evidence="1">
    <location>
        <begin position="190"/>
        <end position="200"/>
    </location>
</feature>
<feature type="transmembrane region" description="Helical" evidence="2">
    <location>
        <begin position="74"/>
        <end position="94"/>
    </location>
</feature>
<evidence type="ECO:0000256" key="1">
    <source>
        <dbReference type="SAM" id="MobiDB-lite"/>
    </source>
</evidence>